<keyword evidence="4" id="KW-0732">Signal</keyword>
<dbReference type="PANTHER" id="PTHR30600">
    <property type="entry name" value="CYTOCHROME C PEROXIDASE-RELATED"/>
    <property type="match status" value="1"/>
</dbReference>
<dbReference type="EMBL" id="CP031217">
    <property type="protein sequence ID" value="AXH11527.1"/>
    <property type="molecule type" value="Genomic_DNA"/>
</dbReference>
<evidence type="ECO:0000256" key="2">
    <source>
        <dbReference type="ARBA" id="ARBA00022617"/>
    </source>
</evidence>
<dbReference type="AlphaFoldDB" id="A0AAX2A675"/>
<evidence type="ECO:0000256" key="5">
    <source>
        <dbReference type="ARBA" id="ARBA00022764"/>
    </source>
</evidence>
<proteinExistence type="predicted"/>
<keyword evidence="2 8" id="KW-0349">Heme</keyword>
<dbReference type="GO" id="GO:0004130">
    <property type="term" value="F:cytochrome-c peroxidase activity"/>
    <property type="evidence" value="ECO:0007669"/>
    <property type="project" value="TreeGrafter"/>
</dbReference>
<dbReference type="Pfam" id="PF00034">
    <property type="entry name" value="Cytochrom_C"/>
    <property type="match status" value="1"/>
</dbReference>
<dbReference type="GO" id="GO:0020037">
    <property type="term" value="F:heme binding"/>
    <property type="evidence" value="ECO:0007669"/>
    <property type="project" value="InterPro"/>
</dbReference>
<evidence type="ECO:0000259" key="10">
    <source>
        <dbReference type="PROSITE" id="PS51007"/>
    </source>
</evidence>
<feature type="domain" description="Cytochrome c" evidence="10">
    <location>
        <begin position="33"/>
        <end position="163"/>
    </location>
</feature>
<dbReference type="InterPro" id="IPR004852">
    <property type="entry name" value="Di-haem_cyt_c_peroxidsae"/>
</dbReference>
<dbReference type="GO" id="GO:0042597">
    <property type="term" value="C:periplasmic space"/>
    <property type="evidence" value="ECO:0007669"/>
    <property type="project" value="UniProtKB-SubCell"/>
</dbReference>
<dbReference type="RefSeq" id="WP_114838400.1">
    <property type="nucleotide sequence ID" value="NZ_CP031217.1"/>
</dbReference>
<dbReference type="KEGG" id="hbv:ABIV_0506"/>
<dbReference type="InterPro" id="IPR009056">
    <property type="entry name" value="Cyt_c-like_dom"/>
</dbReference>
<dbReference type="GO" id="GO:0009055">
    <property type="term" value="F:electron transfer activity"/>
    <property type="evidence" value="ECO:0007669"/>
    <property type="project" value="InterPro"/>
</dbReference>
<evidence type="ECO:0000256" key="8">
    <source>
        <dbReference type="PIRSR" id="PIRSR000294-1"/>
    </source>
</evidence>
<keyword evidence="5" id="KW-0574">Periplasm</keyword>
<feature type="domain" description="Cytochrome c" evidence="10">
    <location>
        <begin position="183"/>
        <end position="295"/>
    </location>
</feature>
<dbReference type="PROSITE" id="PS51007">
    <property type="entry name" value="CYTC"/>
    <property type="match status" value="2"/>
</dbReference>
<dbReference type="EMBL" id="PDKM01000006">
    <property type="protein sequence ID" value="RXK09290.1"/>
    <property type="molecule type" value="Genomic_DNA"/>
</dbReference>
<evidence type="ECO:0000313" key="11">
    <source>
        <dbReference type="EMBL" id="AXH11527.1"/>
    </source>
</evidence>
<keyword evidence="6" id="KW-0560">Oxidoreductase</keyword>
<dbReference type="PIRSF" id="PIRSF000294">
    <property type="entry name" value="Cytochrome-c_peroxidase"/>
    <property type="match status" value="1"/>
</dbReference>
<accession>A0AAX2A675</accession>
<evidence type="ECO:0000313" key="13">
    <source>
        <dbReference type="Proteomes" id="UP000253850"/>
    </source>
</evidence>
<feature type="binding site" description="covalent" evidence="8">
    <location>
        <position position="58"/>
    </location>
    <ligand>
        <name>heme c</name>
        <dbReference type="ChEBI" id="CHEBI:61717"/>
        <label>1</label>
    </ligand>
</feature>
<evidence type="ECO:0000256" key="1">
    <source>
        <dbReference type="ARBA" id="ARBA00004418"/>
    </source>
</evidence>
<name>A0AAX2A675_9BACT</name>
<keyword evidence="11" id="KW-0575">Peroxidase</keyword>
<evidence type="ECO:0000256" key="4">
    <source>
        <dbReference type="ARBA" id="ARBA00022729"/>
    </source>
</evidence>
<comment type="PTM">
    <text evidence="8">Binds 2 heme groups per subunit.</text>
</comment>
<evidence type="ECO:0000256" key="6">
    <source>
        <dbReference type="ARBA" id="ARBA00023002"/>
    </source>
</evidence>
<feature type="binding site" description="axial binding residue" evidence="9">
    <location>
        <position position="201"/>
    </location>
    <ligand>
        <name>heme c</name>
        <dbReference type="ChEBI" id="CHEBI:61717"/>
        <label>2</label>
    </ligand>
    <ligandPart>
        <name>Fe</name>
        <dbReference type="ChEBI" id="CHEBI:18248"/>
    </ligandPart>
</feature>
<dbReference type="Proteomes" id="UP000253850">
    <property type="component" value="Chromosome"/>
</dbReference>
<dbReference type="InterPro" id="IPR051395">
    <property type="entry name" value="Cytochrome_c_Peroxidase/MauG"/>
</dbReference>
<keyword evidence="14" id="KW-1185">Reference proteome</keyword>
<gene>
    <name evidence="11" type="ORF">ABIV_0506</name>
    <name evidence="12" type="ORF">CRV05_10185</name>
</gene>
<comment type="cofactor">
    <cofactor evidence="8">
        <name>heme</name>
        <dbReference type="ChEBI" id="CHEBI:30413"/>
    </cofactor>
    <text evidence="8">Binds 2 heme groups.</text>
</comment>
<organism evidence="12 14">
    <name type="scientific">Halarcobacter bivalviorum</name>
    <dbReference type="NCBI Taxonomy" id="663364"/>
    <lineage>
        <taxon>Bacteria</taxon>
        <taxon>Pseudomonadati</taxon>
        <taxon>Campylobacterota</taxon>
        <taxon>Epsilonproteobacteria</taxon>
        <taxon>Campylobacterales</taxon>
        <taxon>Arcobacteraceae</taxon>
        <taxon>Halarcobacter</taxon>
    </lineage>
</organism>
<dbReference type="InterPro" id="IPR036909">
    <property type="entry name" value="Cyt_c-like_dom_sf"/>
</dbReference>
<feature type="binding site" description="covalent" evidence="8">
    <location>
        <position position="197"/>
    </location>
    <ligand>
        <name>heme c</name>
        <dbReference type="ChEBI" id="CHEBI:61717"/>
        <label>2</label>
    </ligand>
</feature>
<feature type="binding site" description="covalent" evidence="8">
    <location>
        <position position="200"/>
    </location>
    <ligand>
        <name>heme c</name>
        <dbReference type="ChEBI" id="CHEBI:61717"/>
        <label>2</label>
    </ligand>
</feature>
<evidence type="ECO:0000256" key="7">
    <source>
        <dbReference type="ARBA" id="ARBA00023004"/>
    </source>
</evidence>
<keyword evidence="3 9" id="KW-0479">Metal-binding</keyword>
<dbReference type="Proteomes" id="UP000289193">
    <property type="component" value="Unassembled WGS sequence"/>
</dbReference>
<protein>
    <submittedName>
        <fullName evidence="12">Cytochrome B6</fullName>
    </submittedName>
    <submittedName>
        <fullName evidence="11">Cytochrome c peroxidase</fullName>
    </submittedName>
</protein>
<evidence type="ECO:0000256" key="9">
    <source>
        <dbReference type="PIRSR" id="PIRSR000294-2"/>
    </source>
</evidence>
<feature type="binding site" description="axial binding residue" evidence="9">
    <location>
        <position position="59"/>
    </location>
    <ligand>
        <name>heme c</name>
        <dbReference type="ChEBI" id="CHEBI:61717"/>
        <label>1</label>
    </ligand>
    <ligandPart>
        <name>Fe</name>
        <dbReference type="ChEBI" id="CHEBI:18248"/>
    </ligandPart>
</feature>
<evidence type="ECO:0000313" key="12">
    <source>
        <dbReference type="EMBL" id="RXK09290.1"/>
    </source>
</evidence>
<feature type="binding site" description="axial binding residue" evidence="9">
    <location>
        <position position="270"/>
    </location>
    <ligand>
        <name>heme c</name>
        <dbReference type="ChEBI" id="CHEBI:61717"/>
        <label>2</label>
    </ligand>
    <ligandPart>
        <name>Fe</name>
        <dbReference type="ChEBI" id="CHEBI:18248"/>
    </ligandPart>
</feature>
<keyword evidence="7 9" id="KW-0408">Iron</keyword>
<feature type="binding site" description="covalent" evidence="8">
    <location>
        <position position="55"/>
    </location>
    <ligand>
        <name>heme c</name>
        <dbReference type="ChEBI" id="CHEBI:61717"/>
        <label>1</label>
    </ligand>
</feature>
<dbReference type="GO" id="GO:0046872">
    <property type="term" value="F:metal ion binding"/>
    <property type="evidence" value="ECO:0007669"/>
    <property type="project" value="UniProtKB-KW"/>
</dbReference>
<sequence>MFFKKILFLQIAIVYLLGSSIEPIPQTVDYNYEKALLGKKLFFDPILSKDSSISCATCHDLNNGGDDGLKFSVGIDGQEGDINAPTVLNSFFNFRQFWDGRAHNLEEQALGPIENPIEMGHDFATLVEKLKTTTYNKDFKKIYIDGITKENLADAIAEFEKTLITPNSAFDRFLRGDETAITSFEKEGYELFRSKGCISCHNGVNIGGNLYSKFGMIVDIDSKHLGKYNITKNEWDKYYFKVPSLRNISLTAPYFHDGRYDNLKDAVKTMSLVQLGRPITEKEIEKIVAFLKTLNGELIIIK</sequence>
<dbReference type="InterPro" id="IPR026259">
    <property type="entry name" value="MauG/Cytc_peroxidase"/>
</dbReference>
<dbReference type="SUPFAM" id="SSF46626">
    <property type="entry name" value="Cytochrome c"/>
    <property type="match status" value="2"/>
</dbReference>
<dbReference type="Gene3D" id="1.10.760.10">
    <property type="entry name" value="Cytochrome c-like domain"/>
    <property type="match status" value="2"/>
</dbReference>
<comment type="subcellular location">
    <subcellularLocation>
        <location evidence="1">Periplasm</location>
    </subcellularLocation>
</comment>
<dbReference type="PANTHER" id="PTHR30600:SF7">
    <property type="entry name" value="CYTOCHROME C PEROXIDASE-RELATED"/>
    <property type="match status" value="1"/>
</dbReference>
<evidence type="ECO:0000256" key="3">
    <source>
        <dbReference type="ARBA" id="ARBA00022723"/>
    </source>
</evidence>
<reference evidence="11 13" key="2">
    <citation type="submission" date="2018-07" db="EMBL/GenBank/DDBJ databases">
        <title>Complete genome of the Arcobacter bivalviorum type strain LMG 26154.</title>
        <authorList>
            <person name="Miller W.G."/>
            <person name="Yee E."/>
            <person name="Bono J.L."/>
        </authorList>
    </citation>
    <scope>NUCLEOTIDE SEQUENCE [LARGE SCALE GENOMIC DNA]</scope>
    <source>
        <strain evidence="11 13">LMG 26154</strain>
    </source>
</reference>
<reference evidence="12 14" key="1">
    <citation type="submission" date="2017-10" db="EMBL/GenBank/DDBJ databases">
        <title>Genomics of the genus Arcobacter.</title>
        <authorList>
            <person name="Perez-Cataluna A."/>
            <person name="Figueras M.J."/>
        </authorList>
    </citation>
    <scope>NUCLEOTIDE SEQUENCE [LARGE SCALE GENOMIC DNA]</scope>
    <source>
        <strain evidence="12 14">CECT 7835</strain>
    </source>
</reference>
<evidence type="ECO:0000313" key="14">
    <source>
        <dbReference type="Proteomes" id="UP000289193"/>
    </source>
</evidence>
<dbReference type="Pfam" id="PF03150">
    <property type="entry name" value="CCP_MauG"/>
    <property type="match status" value="1"/>
</dbReference>